<sequence length="280" mass="29508">MATTPCILQVTPSYATTQGNEFNFSGLYLYHTYKGPNANQVETIVRHQFGTLAVNNWVIRDGLSCSAEVIARVQGLHVNAGDWHNSFSLVFEDEGFKGSTLQVMGVPVEGGEWAIVGGTGRFAMATGVIKKRSIIVATKIGPWGGNGGSAQDITEPPKRLESITLSGGSVVDSIAFSYVDQAGQKHTAGPWGGPGGNPNTIELSDSEFVKEVSGTFAVYAGVVNVINSIKLVTNVKTYGPFGLENGTSFSVPVQGNSGVAGFFGRSGKFLDAIGVYVHPI</sequence>
<protein>
    <recommendedName>
        <fullName evidence="6">Dirigent protein</fullName>
    </recommendedName>
</protein>
<dbReference type="Proteomes" id="UP000604825">
    <property type="component" value="Unassembled WGS sequence"/>
</dbReference>
<keyword evidence="4 6" id="KW-0964">Secreted</keyword>
<keyword evidence="5" id="KW-0430">Lectin</keyword>
<evidence type="ECO:0000256" key="3">
    <source>
        <dbReference type="ARBA" id="ARBA00011738"/>
    </source>
</evidence>
<evidence type="ECO:0000313" key="8">
    <source>
        <dbReference type="EMBL" id="CAD6256230.1"/>
    </source>
</evidence>
<dbReference type="InterPro" id="IPR004265">
    <property type="entry name" value="Dirigent"/>
</dbReference>
<keyword evidence="9" id="KW-1185">Reference proteome</keyword>
<dbReference type="GO" id="GO:0048046">
    <property type="term" value="C:apoplast"/>
    <property type="evidence" value="ECO:0007669"/>
    <property type="project" value="UniProtKB-SubCell"/>
</dbReference>
<comment type="similarity">
    <text evidence="2 6">Belongs to the plant dirigent protein family.</text>
</comment>
<comment type="similarity">
    <text evidence="1">Belongs to the jacalin lectin family.</text>
</comment>
<keyword evidence="6" id="KW-0052">Apoplast</keyword>
<dbReference type="OrthoDB" id="583353at2759"/>
<proteinExistence type="inferred from homology"/>
<evidence type="ECO:0000256" key="1">
    <source>
        <dbReference type="ARBA" id="ARBA00006568"/>
    </source>
</evidence>
<dbReference type="InterPro" id="IPR036404">
    <property type="entry name" value="Jacalin-like_lectin_dom_sf"/>
</dbReference>
<comment type="subcellular location">
    <subcellularLocation>
        <location evidence="6">Secreted</location>
        <location evidence="6">Extracellular space</location>
        <location evidence="6">Apoplast</location>
    </subcellularLocation>
</comment>
<comment type="caution">
    <text evidence="8">The sequence shown here is derived from an EMBL/GenBank/DDBJ whole genome shotgun (WGS) entry which is preliminary data.</text>
</comment>
<comment type="function">
    <text evidence="6">Dirigent proteins impart stereoselectivity on the phenoxy radical-coupling reaction, yielding optically active lignans from two molecules of coniferyl alcohol in the biosynthesis of lignans, flavonolignans, and alkaloids and thus plays a central role in plant secondary metabolism.</text>
</comment>
<dbReference type="InterPro" id="IPR001229">
    <property type="entry name" value="Jacalin-like_lectin_dom"/>
</dbReference>
<accession>A0A811QJ67</accession>
<dbReference type="Pfam" id="PF03018">
    <property type="entry name" value="Dirigent"/>
    <property type="match status" value="1"/>
</dbReference>
<evidence type="ECO:0000259" key="7">
    <source>
        <dbReference type="PROSITE" id="PS51752"/>
    </source>
</evidence>
<dbReference type="GO" id="GO:0009699">
    <property type="term" value="P:phenylpropanoid biosynthetic process"/>
    <property type="evidence" value="ECO:0007669"/>
    <property type="project" value="UniProtKB-ARBA"/>
</dbReference>
<evidence type="ECO:0000256" key="5">
    <source>
        <dbReference type="ARBA" id="ARBA00022734"/>
    </source>
</evidence>
<organism evidence="8 9">
    <name type="scientific">Miscanthus lutarioriparius</name>
    <dbReference type="NCBI Taxonomy" id="422564"/>
    <lineage>
        <taxon>Eukaryota</taxon>
        <taxon>Viridiplantae</taxon>
        <taxon>Streptophyta</taxon>
        <taxon>Embryophyta</taxon>
        <taxon>Tracheophyta</taxon>
        <taxon>Spermatophyta</taxon>
        <taxon>Magnoliopsida</taxon>
        <taxon>Liliopsida</taxon>
        <taxon>Poales</taxon>
        <taxon>Poaceae</taxon>
        <taxon>PACMAD clade</taxon>
        <taxon>Panicoideae</taxon>
        <taxon>Andropogonodae</taxon>
        <taxon>Andropogoneae</taxon>
        <taxon>Saccharinae</taxon>
        <taxon>Miscanthus</taxon>
    </lineage>
</organism>
<dbReference type="InterPro" id="IPR044859">
    <property type="entry name" value="Allene_oxi_cyc_Dirigent"/>
</dbReference>
<feature type="domain" description="Jacalin-type lectin" evidence="7">
    <location>
        <begin position="137"/>
        <end position="279"/>
    </location>
</feature>
<dbReference type="CDD" id="cd09612">
    <property type="entry name" value="Jacalin"/>
    <property type="match status" value="1"/>
</dbReference>
<dbReference type="EMBL" id="CAJGYO010000010">
    <property type="protein sequence ID" value="CAD6256230.1"/>
    <property type="molecule type" value="Genomic_DNA"/>
</dbReference>
<dbReference type="SUPFAM" id="SSF51101">
    <property type="entry name" value="Mannose-binding lectins"/>
    <property type="match status" value="1"/>
</dbReference>
<name>A0A811QJ67_9POAL</name>
<reference evidence="8" key="1">
    <citation type="submission" date="2020-10" db="EMBL/GenBank/DDBJ databases">
        <authorList>
            <person name="Han B."/>
            <person name="Lu T."/>
            <person name="Zhao Q."/>
            <person name="Huang X."/>
            <person name="Zhao Y."/>
        </authorList>
    </citation>
    <scope>NUCLEOTIDE SEQUENCE</scope>
</reference>
<dbReference type="PANTHER" id="PTHR46506">
    <property type="entry name" value="OS05G0143600 PROTEIN"/>
    <property type="match status" value="1"/>
</dbReference>
<dbReference type="PROSITE" id="PS51752">
    <property type="entry name" value="JACALIN_LECTIN"/>
    <property type="match status" value="1"/>
</dbReference>
<comment type="subunit">
    <text evidence="3 6">Homodimer.</text>
</comment>
<dbReference type="GO" id="GO:0030246">
    <property type="term" value="F:carbohydrate binding"/>
    <property type="evidence" value="ECO:0007669"/>
    <property type="project" value="UniProtKB-KW"/>
</dbReference>
<dbReference type="InterPro" id="IPR033734">
    <property type="entry name" value="Jacalin-like_lectin_dom_plant"/>
</dbReference>
<dbReference type="AlphaFoldDB" id="A0A811QJ67"/>
<evidence type="ECO:0000256" key="6">
    <source>
        <dbReference type="RuleBase" id="RU363099"/>
    </source>
</evidence>
<dbReference type="FunFam" id="2.100.10.30:FF:000001">
    <property type="entry name" value="Jacalin-related lectin 33"/>
    <property type="match status" value="1"/>
</dbReference>
<dbReference type="Gene3D" id="2.40.480.10">
    <property type="entry name" value="Allene oxide cyclase-like"/>
    <property type="match status" value="1"/>
</dbReference>
<evidence type="ECO:0000256" key="4">
    <source>
        <dbReference type="ARBA" id="ARBA00022525"/>
    </source>
</evidence>
<evidence type="ECO:0000313" key="9">
    <source>
        <dbReference type="Proteomes" id="UP000604825"/>
    </source>
</evidence>
<dbReference type="Gene3D" id="2.100.10.30">
    <property type="entry name" value="Jacalin-like lectin domain"/>
    <property type="match status" value="1"/>
</dbReference>
<dbReference type="Pfam" id="PF01419">
    <property type="entry name" value="Jacalin"/>
    <property type="match status" value="1"/>
</dbReference>
<gene>
    <name evidence="8" type="ORF">NCGR_LOCUS39739</name>
</gene>
<evidence type="ECO:0000256" key="2">
    <source>
        <dbReference type="ARBA" id="ARBA00010746"/>
    </source>
</evidence>
<dbReference type="SMART" id="SM00915">
    <property type="entry name" value="Jacalin"/>
    <property type="match status" value="1"/>
</dbReference>